<keyword evidence="4 6" id="KW-0732">Signal</keyword>
<evidence type="ECO:0000313" key="8">
    <source>
        <dbReference type="EMBL" id="KOO37726.1"/>
    </source>
</evidence>
<dbReference type="AlphaFoldDB" id="A0A0M0KFY0"/>
<dbReference type="GO" id="GO:0043190">
    <property type="term" value="C:ATP-binding cassette (ABC) transporter complex"/>
    <property type="evidence" value="ECO:0007669"/>
    <property type="project" value="InterPro"/>
</dbReference>
<evidence type="ECO:0000259" key="7">
    <source>
        <dbReference type="Pfam" id="PF00496"/>
    </source>
</evidence>
<reference evidence="8" key="1">
    <citation type="submission" date="2015-08" db="EMBL/GenBank/DDBJ databases">
        <title>Complete DNA Sequence of Pseudomonas syringae pv. actinidiae, the Causal Agent of Kiwifruit Canker Disease.</title>
        <authorList>
            <person name="Rikkerink E.H.A."/>
            <person name="Fineran P.C."/>
        </authorList>
    </citation>
    <scope>NUCLEOTIDE SEQUENCE</scope>
    <source>
        <strain evidence="8">DSM 13666</strain>
    </source>
</reference>
<protein>
    <submittedName>
        <fullName evidence="8">ABC transporter substrate-binding protein</fullName>
    </submittedName>
</protein>
<dbReference type="CDD" id="cd08510">
    <property type="entry name" value="PBP2_Lactococcal_OppA_like"/>
    <property type="match status" value="1"/>
</dbReference>
<dbReference type="Gene3D" id="3.10.105.10">
    <property type="entry name" value="Dipeptide-binding Protein, Domain 3"/>
    <property type="match status" value="1"/>
</dbReference>
<gene>
    <name evidence="8" type="ORF">AMD02_01860</name>
</gene>
<dbReference type="GO" id="GO:0015833">
    <property type="term" value="P:peptide transport"/>
    <property type="evidence" value="ECO:0007669"/>
    <property type="project" value="TreeGrafter"/>
</dbReference>
<dbReference type="PROSITE" id="PS51257">
    <property type="entry name" value="PROKAR_LIPOPROTEIN"/>
    <property type="match status" value="1"/>
</dbReference>
<comment type="subcellular location">
    <subcellularLocation>
        <location evidence="1">Cell membrane</location>
        <topology evidence="1">Lipid-anchor</topology>
    </subcellularLocation>
</comment>
<dbReference type="Pfam" id="PF00496">
    <property type="entry name" value="SBP_bac_5"/>
    <property type="match status" value="1"/>
</dbReference>
<dbReference type="EMBL" id="LILD01000001">
    <property type="protein sequence ID" value="KOO37726.1"/>
    <property type="molecule type" value="Genomic_DNA"/>
</dbReference>
<dbReference type="InterPro" id="IPR030678">
    <property type="entry name" value="Peptide/Ni-bd"/>
</dbReference>
<dbReference type="InterPro" id="IPR050034">
    <property type="entry name" value="Opp4A"/>
</dbReference>
<dbReference type="PROSITE" id="PS01040">
    <property type="entry name" value="SBP_BACTERIAL_5"/>
    <property type="match status" value="1"/>
</dbReference>
<sequence>MGKFPKALLAMLLVFLLALVAACSSDDATTEPDADGETEDVETDDGEAAGSEDGLYSIDDFTNVKAADGEEILDGGSITFGIVLDSPFEGILNYNFYQSNPDYQVLRWFDDALIDWDENYVMTQDGAATYEISEDGRTFTFTIRDNVNWHDGEPVTAEDWAFAHEVIAHPNYDGIRFDDTLRNVEGIEEYHNGEADHISGIEVVDEKTLKITYKEATPSLMTGGVWYYPLAKHIFGDMDIEDISSSPEVRQNPIGFGAFKVENVVPGESVVYSKNEDYWRGEPNLDEVVVKIVSPNVVMQALRSGEVDLVHSFPADQFPDNADTSNLDWLGVVDRAYTYIGFKLGTWEDGEVKTDPDAKMADVNLRRAMWHAIDNDAVGERFYHGLRWAGTTLIPPSHPEFHDDTNPGRAYDPELAKQLLDEAGYEDVNGDGFREDLEGNELVINFAAMSGGDIAEPIAQYYIQAWEQVGLKVQLLDGRLHEFNAFYDRIEEDDPDIDIYQAAWGVGIDVDPSGLYGRRAPFNYTRWSSEENDRLLAEALSEEAFDVEKRQEIYKEWQQLMVDEVPVIPTLYRSEIVPVNKRIVNWAIGDGHGVYRHELGITQEEPVVAE</sequence>
<proteinExistence type="inferred from homology"/>
<evidence type="ECO:0000256" key="5">
    <source>
        <dbReference type="SAM" id="MobiDB-lite"/>
    </source>
</evidence>
<evidence type="ECO:0000256" key="3">
    <source>
        <dbReference type="ARBA" id="ARBA00022448"/>
    </source>
</evidence>
<keyword evidence="3" id="KW-0813">Transport</keyword>
<dbReference type="InterPro" id="IPR039424">
    <property type="entry name" value="SBP_5"/>
</dbReference>
<feature type="compositionally biased region" description="Acidic residues" evidence="5">
    <location>
        <begin position="28"/>
        <end position="47"/>
    </location>
</feature>
<dbReference type="Gene3D" id="3.40.190.10">
    <property type="entry name" value="Periplasmic binding protein-like II"/>
    <property type="match status" value="1"/>
</dbReference>
<dbReference type="PANTHER" id="PTHR30290:SF9">
    <property type="entry name" value="OLIGOPEPTIDE-BINDING PROTEIN APPA"/>
    <property type="match status" value="1"/>
</dbReference>
<dbReference type="PATRIC" id="fig|136160.3.peg.575"/>
<dbReference type="PANTHER" id="PTHR30290">
    <property type="entry name" value="PERIPLASMIC BINDING COMPONENT OF ABC TRANSPORTER"/>
    <property type="match status" value="1"/>
</dbReference>
<accession>A0A0M0KFY0</accession>
<dbReference type="InterPro" id="IPR000914">
    <property type="entry name" value="SBP_5_dom"/>
</dbReference>
<evidence type="ECO:0000256" key="1">
    <source>
        <dbReference type="ARBA" id="ARBA00004193"/>
    </source>
</evidence>
<evidence type="ECO:0000256" key="2">
    <source>
        <dbReference type="ARBA" id="ARBA00005695"/>
    </source>
</evidence>
<organism evidence="8">
    <name type="scientific">Halalkalibacterium halodurans</name>
    <name type="common">Bacillus halodurans</name>
    <dbReference type="NCBI Taxonomy" id="86665"/>
    <lineage>
        <taxon>Bacteria</taxon>
        <taxon>Bacillati</taxon>
        <taxon>Bacillota</taxon>
        <taxon>Bacilli</taxon>
        <taxon>Bacillales</taxon>
        <taxon>Bacillaceae</taxon>
        <taxon>Halalkalibacterium (ex Joshi et al. 2022)</taxon>
    </lineage>
</organism>
<dbReference type="NCBIfam" id="NF045467">
    <property type="entry name" value="Opp4A"/>
    <property type="match status" value="1"/>
</dbReference>
<feature type="region of interest" description="Disordered" evidence="5">
    <location>
        <begin position="28"/>
        <end position="54"/>
    </location>
</feature>
<feature type="chain" id="PRO_5044367124" evidence="6">
    <location>
        <begin position="22"/>
        <end position="610"/>
    </location>
</feature>
<dbReference type="GO" id="GO:1904680">
    <property type="term" value="F:peptide transmembrane transporter activity"/>
    <property type="evidence" value="ECO:0007669"/>
    <property type="project" value="TreeGrafter"/>
</dbReference>
<comment type="similarity">
    <text evidence="2">Belongs to the bacterial solute-binding protein 5 family.</text>
</comment>
<name>A0A0M0KFY0_ALKHA</name>
<feature type="signal peptide" evidence="6">
    <location>
        <begin position="1"/>
        <end position="21"/>
    </location>
</feature>
<dbReference type="PIRSF" id="PIRSF002741">
    <property type="entry name" value="MppA"/>
    <property type="match status" value="1"/>
</dbReference>
<dbReference type="InterPro" id="IPR023765">
    <property type="entry name" value="SBP_5_CS"/>
</dbReference>
<evidence type="ECO:0000256" key="4">
    <source>
        <dbReference type="ARBA" id="ARBA00022729"/>
    </source>
</evidence>
<feature type="domain" description="Solute-binding protein family 5" evidence="7">
    <location>
        <begin position="127"/>
        <end position="517"/>
    </location>
</feature>
<dbReference type="RefSeq" id="WP_053430263.1">
    <property type="nucleotide sequence ID" value="NZ_LILD02000036.1"/>
</dbReference>
<dbReference type="GO" id="GO:0042597">
    <property type="term" value="C:periplasmic space"/>
    <property type="evidence" value="ECO:0007669"/>
    <property type="project" value="UniProtKB-ARBA"/>
</dbReference>
<dbReference type="SUPFAM" id="SSF53850">
    <property type="entry name" value="Periplasmic binding protein-like II"/>
    <property type="match status" value="1"/>
</dbReference>
<comment type="caution">
    <text evidence="8">The sequence shown here is derived from an EMBL/GenBank/DDBJ whole genome shotgun (WGS) entry which is preliminary data.</text>
</comment>
<evidence type="ECO:0000256" key="6">
    <source>
        <dbReference type="SAM" id="SignalP"/>
    </source>
</evidence>